<accession>A0A0D4CJ43</accession>
<gene>
    <name evidence="1" type="ORF">LBLM1_02970</name>
</gene>
<protein>
    <submittedName>
        <fullName evidence="1">Terminase</fullName>
    </submittedName>
</protein>
<keyword evidence="2" id="KW-1185">Reference proteome</keyword>
<dbReference type="KEGG" id="lmu:LBLM1_02970"/>
<dbReference type="Proteomes" id="UP000003645">
    <property type="component" value="Chromosome"/>
</dbReference>
<dbReference type="NCBIfam" id="TIGR01547">
    <property type="entry name" value="phage_term_2"/>
    <property type="match status" value="1"/>
</dbReference>
<dbReference type="PANTHER" id="PTHR39184:SF1">
    <property type="entry name" value="PBSX PHAGE TERMINASE LARGE SUBUNIT"/>
    <property type="match status" value="1"/>
</dbReference>
<dbReference type="HOGENOM" id="CLU_042013_2_0_9"/>
<dbReference type="PANTHER" id="PTHR39184">
    <property type="match status" value="1"/>
</dbReference>
<dbReference type="RefSeq" id="WP_006500023.1">
    <property type="nucleotide sequence ID" value="NZ_CP011013.1"/>
</dbReference>
<dbReference type="Pfam" id="PF03237">
    <property type="entry name" value="Terminase_6N"/>
    <property type="match status" value="1"/>
</dbReference>
<dbReference type="OrthoDB" id="4498710at2"/>
<dbReference type="EMBL" id="CP011013">
    <property type="protein sequence ID" value="AJT50133.1"/>
    <property type="molecule type" value="Genomic_DNA"/>
</dbReference>
<dbReference type="InterPro" id="IPR027417">
    <property type="entry name" value="P-loop_NTPase"/>
</dbReference>
<dbReference type="Gene3D" id="3.40.50.300">
    <property type="entry name" value="P-loop containing nucleotide triphosphate hydrolases"/>
    <property type="match status" value="1"/>
</dbReference>
<reference evidence="1 2" key="1">
    <citation type="journal article" date="2012" name="J. Bacteriol.">
        <title>Genome sequence of Lactobacillus mucosae LM1, isolated from piglet feces.</title>
        <authorList>
            <person name="Lee J.H."/>
            <person name="Valeriano V.D."/>
            <person name="Shin Y.R."/>
            <person name="Chae J.P."/>
            <person name="Kim G.B."/>
            <person name="Ham J.S."/>
            <person name="Chun J."/>
            <person name="Kang D.K."/>
        </authorList>
    </citation>
    <scope>NUCLEOTIDE SEQUENCE [LARGE SCALE GENOMIC DNA]</scope>
    <source>
        <strain evidence="1 2">LM1</strain>
    </source>
</reference>
<name>A0A0D4CJ43_LIMMU</name>
<evidence type="ECO:0000313" key="1">
    <source>
        <dbReference type="EMBL" id="AJT50133.1"/>
    </source>
</evidence>
<organism evidence="1 2">
    <name type="scientific">Limosilactobacillus mucosae LM1</name>
    <dbReference type="NCBI Taxonomy" id="1130798"/>
    <lineage>
        <taxon>Bacteria</taxon>
        <taxon>Bacillati</taxon>
        <taxon>Bacillota</taxon>
        <taxon>Bacilli</taxon>
        <taxon>Lactobacillales</taxon>
        <taxon>Lactobacillaceae</taxon>
        <taxon>Limosilactobacillus</taxon>
    </lineage>
</organism>
<dbReference type="InterPro" id="IPR006437">
    <property type="entry name" value="Phage_terminase_lsu"/>
</dbReference>
<sequence length="411" mass="47262">MALPDLLTAKQQEVLQSYLHDDWRILILSGAVRAGKTFISDWIFLLEIRRVAKLAKMRHDPHPIIILAGYSSNSIYTNVIASIENEFGIELKADRHGHYHFMNVDIVPVYTGNKRGVGAIRGATAYSAYIDEGSLADQSVFQEILQRCSVKNSRIVVTTNPDSPVHYLKTDYIDNKKPEARIRAFNFTIDDNTFLSPEYVKSLKAQTPSGMFTDRSIYGRWVSAEGLVYSDFDKDQMMIDELPTNGDYTYYCGVDFGFAEGHATSITVWADDQQGNTYLTEEHTATHRYIDYWIQVMKDIQQRHGYNLTFWCDPARPEYVSELQMNGIQARNANKNILTGIESVSELMTTGHFFVLKNAPVKFIDEIYEYVWDSDKGVPIKKMDNCMDSMRYAVYNQHRDNQARTIRSRYF</sequence>
<evidence type="ECO:0000313" key="2">
    <source>
        <dbReference type="Proteomes" id="UP000003645"/>
    </source>
</evidence>
<dbReference type="STRING" id="1130798.LBLM1_02970"/>
<dbReference type="AlphaFoldDB" id="A0A0D4CJ43"/>
<proteinExistence type="predicted"/>
<dbReference type="InterPro" id="IPR052380">
    <property type="entry name" value="Viral_DNA_packaging_terminase"/>
</dbReference>
<dbReference type="Gene3D" id="3.30.420.280">
    <property type="match status" value="1"/>
</dbReference>